<dbReference type="SMART" id="SM00066">
    <property type="entry name" value="GAL4"/>
    <property type="match status" value="1"/>
</dbReference>
<dbReference type="Gene3D" id="4.10.240.10">
    <property type="entry name" value="Zn(2)-C6 fungal-type DNA-binding domain"/>
    <property type="match status" value="1"/>
</dbReference>
<evidence type="ECO:0000259" key="8">
    <source>
        <dbReference type="PROSITE" id="PS50048"/>
    </source>
</evidence>
<evidence type="ECO:0000256" key="4">
    <source>
        <dbReference type="ARBA" id="ARBA00023125"/>
    </source>
</evidence>
<keyword evidence="2" id="KW-0479">Metal-binding</keyword>
<dbReference type="Proteomes" id="UP001610446">
    <property type="component" value="Unassembled WGS sequence"/>
</dbReference>
<dbReference type="SUPFAM" id="SSF57701">
    <property type="entry name" value="Zn2/Cys6 DNA-binding domain"/>
    <property type="match status" value="1"/>
</dbReference>
<name>A0ABR4II98_9EURO</name>
<feature type="compositionally biased region" description="Polar residues" evidence="7">
    <location>
        <begin position="105"/>
        <end position="123"/>
    </location>
</feature>
<feature type="region of interest" description="Disordered" evidence="7">
    <location>
        <begin position="1"/>
        <end position="33"/>
    </location>
</feature>
<dbReference type="EMBL" id="JBFXLU010000396">
    <property type="protein sequence ID" value="KAL2827491.1"/>
    <property type="molecule type" value="Genomic_DNA"/>
</dbReference>
<keyword evidence="5" id="KW-0804">Transcription</keyword>
<dbReference type="PANTHER" id="PTHR31001">
    <property type="entry name" value="UNCHARACTERIZED TRANSCRIPTIONAL REGULATORY PROTEIN"/>
    <property type="match status" value="1"/>
</dbReference>
<gene>
    <name evidence="9" type="ORF">BJY01DRAFT_261893</name>
</gene>
<dbReference type="InterPro" id="IPR036864">
    <property type="entry name" value="Zn2-C6_fun-type_DNA-bd_sf"/>
</dbReference>
<evidence type="ECO:0000313" key="10">
    <source>
        <dbReference type="Proteomes" id="UP001610446"/>
    </source>
</evidence>
<accession>A0ABR4II98</accession>
<evidence type="ECO:0000256" key="1">
    <source>
        <dbReference type="ARBA" id="ARBA00004123"/>
    </source>
</evidence>
<dbReference type="PROSITE" id="PS50048">
    <property type="entry name" value="ZN2_CY6_FUNGAL_2"/>
    <property type="match status" value="1"/>
</dbReference>
<dbReference type="InterPro" id="IPR001138">
    <property type="entry name" value="Zn2Cys6_DnaBD"/>
</dbReference>
<keyword evidence="10" id="KW-1185">Reference proteome</keyword>
<evidence type="ECO:0000313" key="9">
    <source>
        <dbReference type="EMBL" id="KAL2827491.1"/>
    </source>
</evidence>
<dbReference type="CDD" id="cd12148">
    <property type="entry name" value="fungal_TF_MHR"/>
    <property type="match status" value="1"/>
</dbReference>
<feature type="domain" description="Zn(2)-C6 fungal-type" evidence="8">
    <location>
        <begin position="38"/>
        <end position="68"/>
    </location>
</feature>
<feature type="region of interest" description="Disordered" evidence="7">
    <location>
        <begin position="105"/>
        <end position="126"/>
    </location>
</feature>
<evidence type="ECO:0000256" key="3">
    <source>
        <dbReference type="ARBA" id="ARBA00023015"/>
    </source>
</evidence>
<keyword evidence="6" id="KW-0539">Nucleus</keyword>
<evidence type="ECO:0000256" key="6">
    <source>
        <dbReference type="ARBA" id="ARBA00023242"/>
    </source>
</evidence>
<dbReference type="InterPro" id="IPR050613">
    <property type="entry name" value="Sec_Metabolite_Reg"/>
</dbReference>
<keyword evidence="4" id="KW-0238">DNA-binding</keyword>
<evidence type="ECO:0000256" key="5">
    <source>
        <dbReference type="ARBA" id="ARBA00023163"/>
    </source>
</evidence>
<dbReference type="CDD" id="cd00067">
    <property type="entry name" value="GAL4"/>
    <property type="match status" value="1"/>
</dbReference>
<reference evidence="9 10" key="1">
    <citation type="submission" date="2024-07" db="EMBL/GenBank/DDBJ databases">
        <title>Section-level genome sequencing and comparative genomics of Aspergillus sections Usti and Cavernicolus.</title>
        <authorList>
            <consortium name="Lawrence Berkeley National Laboratory"/>
            <person name="Nybo J.L."/>
            <person name="Vesth T.C."/>
            <person name="Theobald S."/>
            <person name="Frisvad J.C."/>
            <person name="Larsen T.O."/>
            <person name="Kjaerboelling I."/>
            <person name="Rothschild-Mancinelli K."/>
            <person name="Lyhne E.K."/>
            <person name="Kogle M.E."/>
            <person name="Barry K."/>
            <person name="Clum A."/>
            <person name="Na H."/>
            <person name="Ledsgaard L."/>
            <person name="Lin J."/>
            <person name="Lipzen A."/>
            <person name="Kuo A."/>
            <person name="Riley R."/>
            <person name="Mondo S."/>
            <person name="Labutti K."/>
            <person name="Haridas S."/>
            <person name="Pangalinan J."/>
            <person name="Salamov A.A."/>
            <person name="Simmons B.A."/>
            <person name="Magnuson J.K."/>
            <person name="Chen J."/>
            <person name="Drula E."/>
            <person name="Henrissat B."/>
            <person name="Wiebenga A."/>
            <person name="Lubbers R.J."/>
            <person name="Gomes A.C."/>
            <person name="Makela M.R."/>
            <person name="Stajich J."/>
            <person name="Grigoriev I.V."/>
            <person name="Mortensen U.H."/>
            <person name="De Vries R.P."/>
            <person name="Baker S.E."/>
            <person name="Andersen M.R."/>
        </authorList>
    </citation>
    <scope>NUCLEOTIDE SEQUENCE [LARGE SCALE GENOMIC DNA]</scope>
    <source>
        <strain evidence="9 10">CBS 123904</strain>
    </source>
</reference>
<dbReference type="InterPro" id="IPR007219">
    <property type="entry name" value="XnlR_reg_dom"/>
</dbReference>
<dbReference type="Pfam" id="PF04082">
    <property type="entry name" value="Fungal_trans"/>
    <property type="match status" value="1"/>
</dbReference>
<comment type="caution">
    <text evidence="9">The sequence shown here is derived from an EMBL/GenBank/DDBJ whole genome shotgun (WGS) entry which is preliminary data.</text>
</comment>
<protein>
    <submittedName>
        <fullName evidence="9">Fungal-specific transcription factor</fullName>
    </submittedName>
</protein>
<dbReference type="PANTHER" id="PTHR31001:SF85">
    <property type="entry name" value="ZN(II)2CYS6 TRANSCRIPTION FACTOR (EUROFUNG)"/>
    <property type="match status" value="1"/>
</dbReference>
<organism evidence="9 10">
    <name type="scientific">Aspergillus pseudoustus</name>
    <dbReference type="NCBI Taxonomy" id="1810923"/>
    <lineage>
        <taxon>Eukaryota</taxon>
        <taxon>Fungi</taxon>
        <taxon>Dikarya</taxon>
        <taxon>Ascomycota</taxon>
        <taxon>Pezizomycotina</taxon>
        <taxon>Eurotiomycetes</taxon>
        <taxon>Eurotiomycetidae</taxon>
        <taxon>Eurotiales</taxon>
        <taxon>Aspergillaceae</taxon>
        <taxon>Aspergillus</taxon>
        <taxon>Aspergillus subgen. Nidulantes</taxon>
    </lineage>
</organism>
<evidence type="ECO:0000256" key="7">
    <source>
        <dbReference type="SAM" id="MobiDB-lite"/>
    </source>
</evidence>
<comment type="subcellular location">
    <subcellularLocation>
        <location evidence="1">Nucleus</location>
    </subcellularLocation>
</comment>
<dbReference type="SMART" id="SM00906">
    <property type="entry name" value="Fungal_trans"/>
    <property type="match status" value="1"/>
</dbReference>
<sequence>MMSENSTAASRLVPIAPAPKSNGPEEQEPDADATKPFNCQLCVRKKIKCDRTYPACSSCRKAKVQCVYQAPLPRKRKRPPLENVYDRLARYERILKENNLLSRETADVSTGTGNETPFHTAASSPAADVQPVSKSRYIDNVLLLNDGEGDLCEVPDPAQETDGHDFEAHPLSSLMAYAVSGTISGSTHSLLEYHPSHEEAMKLWSAYVQNVEPLCKLIHIPTIANTVNAVSRQPTTASKSDECLVFVIYYFAVFSMSDSECLQDLNQSREPLMSKYRYAVCQALINAAWLKSASIQILQAYTLFLIALRTQVDPNTFWILTGIAVRLAQRIGLQRDGEASGLSSFEVQMRRRLFWQLLPLDSFASQVSGIGISMPPDAWDTKRPLNINDSQLFPGTSTQPGEHKGATEMIFCLSRLEIHNFYTRASVKSNGGGTVQFKDAEEIERMIDQVEDDLERRFIRYCDILNPLHFLTSGMVRSATNAVRLRARMPLLLKETTTLAERKDLCTLAEKILDTHTAIYSNPSLKKFQWHTQTFFIWDALICILRCLTVPGVYLPSELDAAWNKVAGVYSNHGDLAEGRRTLHITIGYLTIKAWVANPPSNSTPEPGYISSLRAQRGPGANRQQDLNTTATINTALDSGSIYDDFLAFDGMDLHTGTEIDFSSLDWMSLDQLPSGGDCA</sequence>
<keyword evidence="3" id="KW-0805">Transcription regulation</keyword>
<proteinExistence type="predicted"/>
<dbReference type="Pfam" id="PF00172">
    <property type="entry name" value="Zn_clus"/>
    <property type="match status" value="1"/>
</dbReference>
<evidence type="ECO:0000256" key="2">
    <source>
        <dbReference type="ARBA" id="ARBA00022723"/>
    </source>
</evidence>